<evidence type="ECO:0000313" key="1">
    <source>
        <dbReference type="EMBL" id="MBA0822407.1"/>
    </source>
</evidence>
<accession>A0A7J9IJU1</accession>
<dbReference type="AlphaFoldDB" id="A0A7J9IJU1"/>
<dbReference type="Proteomes" id="UP000593575">
    <property type="component" value="Unassembled WGS sequence"/>
</dbReference>
<organism evidence="1 2">
    <name type="scientific">Gossypium armourianum</name>
    <dbReference type="NCBI Taxonomy" id="34283"/>
    <lineage>
        <taxon>Eukaryota</taxon>
        <taxon>Viridiplantae</taxon>
        <taxon>Streptophyta</taxon>
        <taxon>Embryophyta</taxon>
        <taxon>Tracheophyta</taxon>
        <taxon>Spermatophyta</taxon>
        <taxon>Magnoliopsida</taxon>
        <taxon>eudicotyledons</taxon>
        <taxon>Gunneridae</taxon>
        <taxon>Pentapetalae</taxon>
        <taxon>rosids</taxon>
        <taxon>malvids</taxon>
        <taxon>Malvales</taxon>
        <taxon>Malvaceae</taxon>
        <taxon>Malvoideae</taxon>
        <taxon>Gossypium</taxon>
    </lineage>
</organism>
<proteinExistence type="predicted"/>
<keyword evidence="2" id="KW-1185">Reference proteome</keyword>
<gene>
    <name evidence="1" type="ORF">Goarm_019212</name>
</gene>
<reference evidence="1 2" key="1">
    <citation type="journal article" date="2019" name="Genome Biol. Evol.">
        <title>Insights into the evolution of the New World diploid cottons (Gossypium, subgenus Houzingenia) based on genome sequencing.</title>
        <authorList>
            <person name="Grover C.E."/>
            <person name="Arick M.A. 2nd"/>
            <person name="Thrash A."/>
            <person name="Conover J.L."/>
            <person name="Sanders W.S."/>
            <person name="Peterson D.G."/>
            <person name="Frelichowski J.E."/>
            <person name="Scheffler J.A."/>
            <person name="Scheffler B.E."/>
            <person name="Wendel J.F."/>
        </authorList>
    </citation>
    <scope>NUCLEOTIDE SEQUENCE [LARGE SCALE GENOMIC DNA]</scope>
    <source>
        <strain evidence="1">6</strain>
        <tissue evidence="1">Leaf</tissue>
    </source>
</reference>
<sequence>MPTYEKISTICQEFKSDFPRCGACNETLIHTLKDCPTAREILILGGLNNNLQLVIIHKEEANVVWERTATLCHDFRIHNLLNKPLLLVITADKKRTKPPYGIMKINFDATVLMKKMGYGMLARDSDDFVLGKGAGVIDTDM</sequence>
<dbReference type="EMBL" id="JABFAE010000001">
    <property type="protein sequence ID" value="MBA0822407.1"/>
    <property type="molecule type" value="Genomic_DNA"/>
</dbReference>
<name>A0A7J9IJU1_9ROSI</name>
<evidence type="ECO:0000313" key="2">
    <source>
        <dbReference type="Proteomes" id="UP000593575"/>
    </source>
</evidence>
<comment type="caution">
    <text evidence="1">The sequence shown here is derived from an EMBL/GenBank/DDBJ whole genome shotgun (WGS) entry which is preliminary data.</text>
</comment>
<protein>
    <submittedName>
        <fullName evidence="1">Uncharacterized protein</fullName>
    </submittedName>
</protein>